<accession>A0A1G6IBY6</accession>
<dbReference type="Gene3D" id="3.20.20.220">
    <property type="match status" value="1"/>
</dbReference>
<dbReference type="GO" id="GO:0035999">
    <property type="term" value="P:tetrahydrofolate interconversion"/>
    <property type="evidence" value="ECO:0007669"/>
    <property type="project" value="UniProtKB-UniPathway"/>
</dbReference>
<dbReference type="EMBL" id="FMZL01000002">
    <property type="protein sequence ID" value="SDC03256.1"/>
    <property type="molecule type" value="Genomic_DNA"/>
</dbReference>
<protein>
    <recommendedName>
        <fullName evidence="8">Methylenetetrahydrofolate reductase</fullName>
    </recommendedName>
</protein>
<sequence length="287" mass="30856">MRIADILKSKQTFSYEIFPPKGDMSVVQATDVAERLMQNSPDWISVTFSAGGSGNSQNTVSVAKAIQASGKTQALAHLTCLGSSRADVDAYVEKIKAAGVQNVLALRGDRAPGRDVIDFEHASDLVAYLKQAGLCVGAACYPEGHLESSSPEADIEHLKAKVDAGADFLVTQLFFDNEDFYRFRDRCSRAHIKVPIVCGIMPFTSVQQIQRMAFTCGASIPAAVIKRLVAAGDSKQAQQDAGVAYACEQLVDLARNGVDGLHVYTMNRPSVANATHDRLLQAGYVEA</sequence>
<comment type="cofactor">
    <cofactor evidence="1 8">
        <name>FAD</name>
        <dbReference type="ChEBI" id="CHEBI:57692"/>
    </cofactor>
</comment>
<keyword evidence="6 8" id="KW-0560">Oxidoreductase</keyword>
<evidence type="ECO:0000256" key="8">
    <source>
        <dbReference type="RuleBase" id="RU003862"/>
    </source>
</evidence>
<evidence type="ECO:0000256" key="4">
    <source>
        <dbReference type="ARBA" id="ARBA00022630"/>
    </source>
</evidence>
<proteinExistence type="inferred from homology"/>
<keyword evidence="10" id="KW-1185">Reference proteome</keyword>
<dbReference type="GO" id="GO:0005829">
    <property type="term" value="C:cytosol"/>
    <property type="evidence" value="ECO:0007669"/>
    <property type="project" value="TreeGrafter"/>
</dbReference>
<comment type="pathway">
    <text evidence="2 8">One-carbon metabolism; tetrahydrofolate interconversion.</text>
</comment>
<comment type="similarity">
    <text evidence="3 8">Belongs to the methylenetetrahydrofolate reductase family.</text>
</comment>
<dbReference type="CDD" id="cd00537">
    <property type="entry name" value="MTHFR"/>
    <property type="match status" value="1"/>
</dbReference>
<gene>
    <name evidence="9" type="ORF">SAMN04487824_10281</name>
</gene>
<dbReference type="PANTHER" id="PTHR45754:SF3">
    <property type="entry name" value="METHYLENETETRAHYDROFOLATE REDUCTASE (NADPH)"/>
    <property type="match status" value="1"/>
</dbReference>
<evidence type="ECO:0000313" key="9">
    <source>
        <dbReference type="EMBL" id="SDC03256.1"/>
    </source>
</evidence>
<dbReference type="RefSeq" id="WP_090844844.1">
    <property type="nucleotide sequence ID" value="NZ_FMZL01000002.1"/>
</dbReference>
<dbReference type="AlphaFoldDB" id="A0A1G6IBY6"/>
<reference evidence="10" key="1">
    <citation type="submission" date="2016-10" db="EMBL/GenBank/DDBJ databases">
        <authorList>
            <person name="Varghese N."/>
            <person name="Submissions S."/>
        </authorList>
    </citation>
    <scope>NUCLEOTIDE SEQUENCE [LARGE SCALE GENOMIC DNA]</scope>
    <source>
        <strain evidence="10">DSM 22619</strain>
    </source>
</reference>
<keyword evidence="5 8" id="KW-0274">FAD</keyword>
<dbReference type="InterPro" id="IPR003171">
    <property type="entry name" value="Mehydrof_redctse-like"/>
</dbReference>
<evidence type="ECO:0000313" key="10">
    <source>
        <dbReference type="Proteomes" id="UP000198528"/>
    </source>
</evidence>
<evidence type="ECO:0000256" key="1">
    <source>
        <dbReference type="ARBA" id="ARBA00001974"/>
    </source>
</evidence>
<evidence type="ECO:0000256" key="3">
    <source>
        <dbReference type="ARBA" id="ARBA00006743"/>
    </source>
</evidence>
<evidence type="ECO:0000256" key="5">
    <source>
        <dbReference type="ARBA" id="ARBA00022827"/>
    </source>
</evidence>
<evidence type="ECO:0000256" key="6">
    <source>
        <dbReference type="ARBA" id="ARBA00023002"/>
    </source>
</evidence>
<dbReference type="GO" id="GO:0071949">
    <property type="term" value="F:FAD binding"/>
    <property type="evidence" value="ECO:0007669"/>
    <property type="project" value="TreeGrafter"/>
</dbReference>
<dbReference type="UniPathway" id="UPA00193"/>
<dbReference type="STRING" id="604330.SAMN04489857_0254"/>
<dbReference type="GO" id="GO:0009086">
    <property type="term" value="P:methionine biosynthetic process"/>
    <property type="evidence" value="ECO:0007669"/>
    <property type="project" value="TreeGrafter"/>
</dbReference>
<name>A0A1G6IBY6_9ACTN</name>
<dbReference type="PANTHER" id="PTHR45754">
    <property type="entry name" value="METHYLENETETRAHYDROFOLATE REDUCTASE"/>
    <property type="match status" value="1"/>
</dbReference>
<dbReference type="Pfam" id="PF02219">
    <property type="entry name" value="MTHFR"/>
    <property type="match status" value="1"/>
</dbReference>
<keyword evidence="4 8" id="KW-0285">Flavoprotein</keyword>
<evidence type="ECO:0000256" key="7">
    <source>
        <dbReference type="ARBA" id="ARBA00048628"/>
    </source>
</evidence>
<organism evidence="9 10">
    <name type="scientific">Parafannyhessea umbonata</name>
    <dbReference type="NCBI Taxonomy" id="604330"/>
    <lineage>
        <taxon>Bacteria</taxon>
        <taxon>Bacillati</taxon>
        <taxon>Actinomycetota</taxon>
        <taxon>Coriobacteriia</taxon>
        <taxon>Coriobacteriales</taxon>
        <taxon>Atopobiaceae</taxon>
        <taxon>Parafannyhessea</taxon>
    </lineage>
</organism>
<dbReference type="InterPro" id="IPR029041">
    <property type="entry name" value="FAD-linked_oxidoreductase-like"/>
</dbReference>
<comment type="catalytic activity">
    <reaction evidence="7">
        <text>(6S)-5-methyl-5,6,7,8-tetrahydrofolate + NAD(+) = (6R)-5,10-methylene-5,6,7,8-tetrahydrofolate + NADH + H(+)</text>
        <dbReference type="Rhea" id="RHEA:19821"/>
        <dbReference type="ChEBI" id="CHEBI:15378"/>
        <dbReference type="ChEBI" id="CHEBI:15636"/>
        <dbReference type="ChEBI" id="CHEBI:18608"/>
        <dbReference type="ChEBI" id="CHEBI:57540"/>
        <dbReference type="ChEBI" id="CHEBI:57945"/>
        <dbReference type="EC" id="1.5.1.54"/>
    </reaction>
    <physiologicalReaction direction="right-to-left" evidence="7">
        <dbReference type="Rhea" id="RHEA:19823"/>
    </physiologicalReaction>
</comment>
<dbReference type="GO" id="GO:0106312">
    <property type="term" value="F:methylenetetrahydrofolate reductase (NADH) activity"/>
    <property type="evidence" value="ECO:0007669"/>
    <property type="project" value="UniProtKB-EC"/>
</dbReference>
<evidence type="ECO:0000256" key="2">
    <source>
        <dbReference type="ARBA" id="ARBA00004777"/>
    </source>
</evidence>
<dbReference type="SUPFAM" id="SSF51730">
    <property type="entry name" value="FAD-linked oxidoreductase"/>
    <property type="match status" value="1"/>
</dbReference>
<dbReference type="Proteomes" id="UP000198528">
    <property type="component" value="Unassembled WGS sequence"/>
</dbReference>